<proteinExistence type="predicted"/>
<keyword evidence="1" id="KW-0732">Signal</keyword>
<name>A0A5C2S058_9APHY</name>
<dbReference type="EMBL" id="ML122285">
    <property type="protein sequence ID" value="RPD56765.1"/>
    <property type="molecule type" value="Genomic_DNA"/>
</dbReference>
<keyword evidence="3" id="KW-1185">Reference proteome</keyword>
<sequence length="126" mass="14574">MPEACIQAWTPITWLWMSLLNPMNWVQSLQLCRMLFHNQDYDCLEIEFCCCKQNDKHDIQALTNKLQDIKEDLCCPICLCTVPAKIAQLAYHECSVKSQDWAHHTILHHCALVNATVKALYPLAMN</sequence>
<accession>A0A5C2S058</accession>
<gene>
    <name evidence="2" type="ORF">L227DRAFT_565753</name>
</gene>
<evidence type="ECO:0000313" key="3">
    <source>
        <dbReference type="Proteomes" id="UP000313359"/>
    </source>
</evidence>
<protein>
    <submittedName>
        <fullName evidence="2">Uncharacterized protein</fullName>
    </submittedName>
</protein>
<dbReference type="AlphaFoldDB" id="A0A5C2S058"/>
<organism evidence="2 3">
    <name type="scientific">Lentinus tigrinus ALCF2SS1-6</name>
    <dbReference type="NCBI Taxonomy" id="1328759"/>
    <lineage>
        <taxon>Eukaryota</taxon>
        <taxon>Fungi</taxon>
        <taxon>Dikarya</taxon>
        <taxon>Basidiomycota</taxon>
        <taxon>Agaricomycotina</taxon>
        <taxon>Agaricomycetes</taxon>
        <taxon>Polyporales</taxon>
        <taxon>Polyporaceae</taxon>
        <taxon>Lentinus</taxon>
    </lineage>
</organism>
<feature type="signal peptide" evidence="1">
    <location>
        <begin position="1"/>
        <end position="28"/>
    </location>
</feature>
<dbReference type="Proteomes" id="UP000313359">
    <property type="component" value="Unassembled WGS sequence"/>
</dbReference>
<evidence type="ECO:0000256" key="1">
    <source>
        <dbReference type="SAM" id="SignalP"/>
    </source>
</evidence>
<reference evidence="2" key="1">
    <citation type="journal article" date="2018" name="Genome Biol. Evol.">
        <title>Genomics and development of Lentinus tigrinus, a white-rot wood-decaying mushroom with dimorphic fruiting bodies.</title>
        <authorList>
            <person name="Wu B."/>
            <person name="Xu Z."/>
            <person name="Knudson A."/>
            <person name="Carlson A."/>
            <person name="Chen N."/>
            <person name="Kovaka S."/>
            <person name="LaButti K."/>
            <person name="Lipzen A."/>
            <person name="Pennachio C."/>
            <person name="Riley R."/>
            <person name="Schakwitz W."/>
            <person name="Umezawa K."/>
            <person name="Ohm R.A."/>
            <person name="Grigoriev I.V."/>
            <person name="Nagy L.G."/>
            <person name="Gibbons J."/>
            <person name="Hibbett D."/>
        </authorList>
    </citation>
    <scope>NUCLEOTIDE SEQUENCE [LARGE SCALE GENOMIC DNA]</scope>
    <source>
        <strain evidence="2">ALCF2SS1-6</strain>
    </source>
</reference>
<evidence type="ECO:0000313" key="2">
    <source>
        <dbReference type="EMBL" id="RPD56765.1"/>
    </source>
</evidence>
<feature type="chain" id="PRO_5023016596" evidence="1">
    <location>
        <begin position="29"/>
        <end position="126"/>
    </location>
</feature>